<gene>
    <name evidence="2" type="ORF">EQP59_06200</name>
</gene>
<proteinExistence type="predicted"/>
<dbReference type="EMBL" id="CP035107">
    <property type="protein sequence ID" value="QAR30956.1"/>
    <property type="molecule type" value="Genomic_DNA"/>
</dbReference>
<feature type="transmembrane region" description="Helical" evidence="1">
    <location>
        <begin position="21"/>
        <end position="40"/>
    </location>
</feature>
<dbReference type="OrthoDB" id="1250632at2"/>
<reference evidence="2 3" key="1">
    <citation type="submission" date="2019-01" db="EMBL/GenBank/DDBJ databases">
        <title>Whole Genome of Ornithobacterium rhinotracheale FARPER-174b.</title>
        <authorList>
            <person name="Tataje-Lavanda L.A."/>
            <person name="Montalvan A."/>
            <person name="Montesinos R."/>
            <person name="Zimic M."/>
            <person name="Fernandez-Sanchez M."/>
            <person name="Fernandez-Diaz M."/>
        </authorList>
    </citation>
    <scope>NUCLEOTIDE SEQUENCE [LARGE SCALE GENOMIC DNA]</scope>
    <source>
        <strain evidence="2 3">FARPER-174b</strain>
    </source>
</reference>
<keyword evidence="1" id="KW-1133">Transmembrane helix</keyword>
<accession>A0A410JS58</accession>
<evidence type="ECO:0000313" key="3">
    <source>
        <dbReference type="Proteomes" id="UP000287701"/>
    </source>
</evidence>
<feature type="transmembrane region" description="Helical" evidence="1">
    <location>
        <begin position="46"/>
        <end position="64"/>
    </location>
</feature>
<evidence type="ECO:0000256" key="1">
    <source>
        <dbReference type="SAM" id="Phobius"/>
    </source>
</evidence>
<name>A0A410JS58_ORNRH</name>
<keyword evidence="1" id="KW-0472">Membrane</keyword>
<dbReference type="AlphaFoldDB" id="A0A410JS58"/>
<protein>
    <submittedName>
        <fullName evidence="2">Uncharacterized protein</fullName>
    </submittedName>
</protein>
<dbReference type="RefSeq" id="WP_128501420.1">
    <property type="nucleotide sequence ID" value="NZ_CP035107.1"/>
</dbReference>
<sequence length="142" mass="16674">MKKVTLQKDLVMKRLKKYFTIWWMPIVSYLIPFGVFVLGLILRYDFIIDIALVLFFLNILGNIISAIKQIIIKKWFFVIPQFIISAVLYLILSVIFQYSPPDYYGAHKEIPSNIHFEKLTENIPTKDDIINSQDFILTRSAL</sequence>
<keyword evidence="1" id="KW-0812">Transmembrane</keyword>
<feature type="transmembrane region" description="Helical" evidence="1">
    <location>
        <begin position="76"/>
        <end position="98"/>
    </location>
</feature>
<dbReference type="Proteomes" id="UP000287701">
    <property type="component" value="Chromosome"/>
</dbReference>
<evidence type="ECO:0000313" key="2">
    <source>
        <dbReference type="EMBL" id="QAR30956.1"/>
    </source>
</evidence>
<organism evidence="2 3">
    <name type="scientific">Ornithobacterium rhinotracheale</name>
    <dbReference type="NCBI Taxonomy" id="28251"/>
    <lineage>
        <taxon>Bacteria</taxon>
        <taxon>Pseudomonadati</taxon>
        <taxon>Bacteroidota</taxon>
        <taxon>Flavobacteriia</taxon>
        <taxon>Flavobacteriales</taxon>
        <taxon>Weeksellaceae</taxon>
        <taxon>Ornithobacterium</taxon>
    </lineage>
</organism>